<protein>
    <submittedName>
        <fullName evidence="1">Uncharacterized protein (UPF0335 family)</fullName>
    </submittedName>
</protein>
<dbReference type="RefSeq" id="WP_179507321.1">
    <property type="nucleotide sequence ID" value="NZ_JACCBY010000001.1"/>
</dbReference>
<reference evidence="1 2" key="1">
    <citation type="submission" date="2020-07" db="EMBL/GenBank/DDBJ databases">
        <authorList>
            <person name="Partida-Martinez L."/>
            <person name="Huntemann M."/>
            <person name="Clum A."/>
            <person name="Wang J."/>
            <person name="Palaniappan K."/>
            <person name="Ritter S."/>
            <person name="Chen I.-M."/>
            <person name="Stamatis D."/>
            <person name="Reddy T."/>
            <person name="O'Malley R."/>
            <person name="Daum C."/>
            <person name="Shapiro N."/>
            <person name="Ivanova N."/>
            <person name="Kyrpides N."/>
            <person name="Woyke T."/>
        </authorList>
    </citation>
    <scope>NUCLEOTIDE SEQUENCE [LARGE SCALE GENOMIC DNA]</scope>
    <source>
        <strain evidence="1 2">AS2.3</strain>
    </source>
</reference>
<dbReference type="EMBL" id="JACCBY010000001">
    <property type="protein sequence ID" value="NYD88762.1"/>
    <property type="molecule type" value="Genomic_DNA"/>
</dbReference>
<organism evidence="1 2">
    <name type="scientific">Sphingomonas melonis</name>
    <dbReference type="NCBI Taxonomy" id="152682"/>
    <lineage>
        <taxon>Bacteria</taxon>
        <taxon>Pseudomonadati</taxon>
        <taxon>Pseudomonadota</taxon>
        <taxon>Alphaproteobacteria</taxon>
        <taxon>Sphingomonadales</taxon>
        <taxon>Sphingomonadaceae</taxon>
        <taxon>Sphingomonas</taxon>
    </lineage>
</organism>
<evidence type="ECO:0000313" key="2">
    <source>
        <dbReference type="Proteomes" id="UP000517753"/>
    </source>
</evidence>
<gene>
    <name evidence="1" type="ORF">HD841_000531</name>
</gene>
<evidence type="ECO:0000313" key="1">
    <source>
        <dbReference type="EMBL" id="NYD88762.1"/>
    </source>
</evidence>
<dbReference type="Proteomes" id="UP000517753">
    <property type="component" value="Unassembled WGS sequence"/>
</dbReference>
<proteinExistence type="predicted"/>
<dbReference type="AlphaFoldDB" id="A0A7Y9FKV1"/>
<comment type="caution">
    <text evidence="1">The sequence shown here is derived from an EMBL/GenBank/DDBJ whole genome shotgun (WGS) entry which is preliminary data.</text>
</comment>
<name>A0A7Y9FKV1_9SPHN</name>
<reference evidence="1 2" key="2">
    <citation type="submission" date="2020-08" db="EMBL/GenBank/DDBJ databases">
        <title>The Agave Microbiome: Exploring the role of microbial communities in plant adaptations to desert environments.</title>
        <authorList>
            <person name="Partida-Martinez L.P."/>
        </authorList>
    </citation>
    <scope>NUCLEOTIDE SEQUENCE [LARGE SCALE GENOMIC DNA]</scope>
    <source>
        <strain evidence="1 2">AS2.3</strain>
    </source>
</reference>
<keyword evidence="2" id="KW-1185">Reference proteome</keyword>
<accession>A0A7Y9FKV1</accession>
<sequence length="47" mass="4975">MATDKTPTQGERIEALEGEVEKLKADLKKIVKALAHGDPTLTATALA</sequence>